<feature type="region of interest" description="Disordered" evidence="1">
    <location>
        <begin position="245"/>
        <end position="277"/>
    </location>
</feature>
<evidence type="ECO:0000313" key="2">
    <source>
        <dbReference type="EMBL" id="KAK3254188.1"/>
    </source>
</evidence>
<evidence type="ECO:0000313" key="3">
    <source>
        <dbReference type="Proteomes" id="UP001190700"/>
    </source>
</evidence>
<feature type="compositionally biased region" description="Basic and acidic residues" evidence="1">
    <location>
        <begin position="381"/>
        <end position="391"/>
    </location>
</feature>
<evidence type="ECO:0000256" key="1">
    <source>
        <dbReference type="SAM" id="MobiDB-lite"/>
    </source>
</evidence>
<feature type="compositionally biased region" description="Basic and acidic residues" evidence="1">
    <location>
        <begin position="1"/>
        <end position="11"/>
    </location>
</feature>
<feature type="compositionally biased region" description="Basic and acidic residues" evidence="1">
    <location>
        <begin position="342"/>
        <end position="357"/>
    </location>
</feature>
<feature type="region of interest" description="Disordered" evidence="1">
    <location>
        <begin position="313"/>
        <end position="391"/>
    </location>
</feature>
<accession>A0AAE0CFP1</accession>
<gene>
    <name evidence="2" type="ORF">CYMTET_36592</name>
</gene>
<dbReference type="Proteomes" id="UP001190700">
    <property type="component" value="Unassembled WGS sequence"/>
</dbReference>
<name>A0AAE0CFP1_9CHLO</name>
<dbReference type="EMBL" id="LGRX02023985">
    <property type="protein sequence ID" value="KAK3254188.1"/>
    <property type="molecule type" value="Genomic_DNA"/>
</dbReference>
<comment type="caution">
    <text evidence="2">The sequence shown here is derived from an EMBL/GenBank/DDBJ whole genome shotgun (WGS) entry which is preliminary data.</text>
</comment>
<feature type="compositionally biased region" description="Basic and acidic residues" evidence="1">
    <location>
        <begin position="42"/>
        <end position="51"/>
    </location>
</feature>
<reference evidence="2 3" key="1">
    <citation type="journal article" date="2015" name="Genome Biol. Evol.">
        <title>Comparative Genomics of a Bacterivorous Green Alga Reveals Evolutionary Causalities and Consequences of Phago-Mixotrophic Mode of Nutrition.</title>
        <authorList>
            <person name="Burns J.A."/>
            <person name="Paasch A."/>
            <person name="Narechania A."/>
            <person name="Kim E."/>
        </authorList>
    </citation>
    <scope>NUCLEOTIDE SEQUENCE [LARGE SCALE GENOMIC DNA]</scope>
    <source>
        <strain evidence="2 3">PLY_AMNH</strain>
    </source>
</reference>
<protein>
    <recommendedName>
        <fullName evidence="4">Endonuclease/exonuclease/phosphatase domain-containing protein</fullName>
    </recommendedName>
</protein>
<feature type="compositionally biased region" description="Polar residues" evidence="1">
    <location>
        <begin position="358"/>
        <end position="371"/>
    </location>
</feature>
<proteinExistence type="predicted"/>
<organism evidence="2 3">
    <name type="scientific">Cymbomonas tetramitiformis</name>
    <dbReference type="NCBI Taxonomy" id="36881"/>
    <lineage>
        <taxon>Eukaryota</taxon>
        <taxon>Viridiplantae</taxon>
        <taxon>Chlorophyta</taxon>
        <taxon>Pyramimonadophyceae</taxon>
        <taxon>Pyramimonadales</taxon>
        <taxon>Pyramimonadaceae</taxon>
        <taxon>Cymbomonas</taxon>
    </lineage>
</organism>
<keyword evidence="3" id="KW-1185">Reference proteome</keyword>
<evidence type="ECO:0008006" key="4">
    <source>
        <dbReference type="Google" id="ProtNLM"/>
    </source>
</evidence>
<feature type="compositionally biased region" description="Basic and acidic residues" evidence="1">
    <location>
        <begin position="320"/>
        <end position="333"/>
    </location>
</feature>
<feature type="region of interest" description="Disordered" evidence="1">
    <location>
        <begin position="1"/>
        <end position="122"/>
    </location>
</feature>
<dbReference type="AlphaFoldDB" id="A0AAE0CFP1"/>
<sequence>MTVKSTAHEGGKLGAAREGASPNQRGGCAHRKITGEPTGQTGEKRRPDSSEIRSSGTRQEVDHAQRRWDSAKSQVSVAARTENLLERGFSAPHIKKEKTSAGETPASRESRKAGESISSKQVSDKAGALSLPIIVSEYAYQEPTTRLDCSSRTTQYRRVLQGASKCLAECVIGPRNMHQDDRNCGWLTATGGICCSRLNPGGPSRGAKKGARLKVSIHNYLTAAKHLGAHPSLFEILNRAATENLESVEGGPHRGTGSNRERHGGINSHHVRSEQGAGQGIEIQMIGSSRYDLNTGLVNITSAALLQLLTTKGCQQDTDSEIRDSEIRERGTEEGNEGEEQGAERTDKETTRQEKVAQSKSTDQVGGNQPTPYRGKIYQTEPRDEGSDREDSLNMLTWNIGGRRDAGYDMCHMLEQRRERPEEDVHVIVLTEVKTAHRDMMNKFRDMGYTAVGTEVANAQERKGAEQTRARGGVVTLLGGPYGHVHNH</sequence>
<feature type="compositionally biased region" description="Basic and acidic residues" evidence="1">
    <location>
        <begin position="59"/>
        <end position="70"/>
    </location>
</feature>